<organism evidence="5 6">
    <name type="scientific">Sorangium cellulosum</name>
    <name type="common">Polyangium cellulosum</name>
    <dbReference type="NCBI Taxonomy" id="56"/>
    <lineage>
        <taxon>Bacteria</taxon>
        <taxon>Pseudomonadati</taxon>
        <taxon>Myxococcota</taxon>
        <taxon>Polyangia</taxon>
        <taxon>Polyangiales</taxon>
        <taxon>Polyangiaceae</taxon>
        <taxon>Sorangium</taxon>
    </lineage>
</organism>
<proteinExistence type="inferred from homology"/>
<comment type="pathway">
    <text evidence="4">Amino-acid biosynthesis; L-methionine biosynthesis via salvage pathway; L-methionine from S-methyl-5-thio-alpha-D-ribose 1-phosphate: step 4/6.</text>
</comment>
<comment type="subunit">
    <text evidence="4">Monomer.</text>
</comment>
<evidence type="ECO:0000313" key="6">
    <source>
        <dbReference type="Proteomes" id="UP000238348"/>
    </source>
</evidence>
<reference evidence="5 6" key="1">
    <citation type="submission" date="2015-09" db="EMBL/GenBank/DDBJ databases">
        <title>Sorangium comparison.</title>
        <authorList>
            <person name="Zaburannyi N."/>
            <person name="Bunk B."/>
            <person name="Overmann J."/>
            <person name="Mueller R."/>
        </authorList>
    </citation>
    <scope>NUCLEOTIDE SEQUENCE [LARGE SCALE GENOMIC DNA]</scope>
    <source>
        <strain evidence="5 6">So ce26</strain>
    </source>
</reference>
<dbReference type="SUPFAM" id="SSF56784">
    <property type="entry name" value="HAD-like"/>
    <property type="match status" value="1"/>
</dbReference>
<sequence length="244" mass="25647">MAAPSARAVVVDVEGTTTDIRFVHDTLFPVARRDLPAYVAAHPGSPEVEAARGAVARERGLPAEAVGEGELTAALLAWIDADRKETTLKALQGKIWRSAYESGGLRSHVYPDVEPALRRWRDLGVTLAVFSSGSVEAQQLLFRHTPSGDLTGLFAAYFDTTTGPKREPAAYQRIAAALGLPPGEVLFLSDVVAELDAAAAAGMRTVQLLRPGTAPEAGSRHAAAERFDQIALQPAGLAGAGSAD</sequence>
<dbReference type="Pfam" id="PF00702">
    <property type="entry name" value="Hydrolase"/>
    <property type="match status" value="1"/>
</dbReference>
<dbReference type="OrthoDB" id="9797416at2"/>
<dbReference type="InterPro" id="IPR023214">
    <property type="entry name" value="HAD_sf"/>
</dbReference>
<evidence type="ECO:0000256" key="3">
    <source>
        <dbReference type="ARBA" id="ARBA00023167"/>
    </source>
</evidence>
<dbReference type="AlphaFoldDB" id="A0A2L0EMW8"/>
<gene>
    <name evidence="5" type="primary">dehII</name>
    <name evidence="4" type="synonym">mtnC</name>
    <name evidence="5" type="ORF">SOCE26_020480</name>
</gene>
<dbReference type="SFLD" id="SFLDF00044">
    <property type="entry name" value="enolase-phosphatase"/>
    <property type="match status" value="1"/>
</dbReference>
<comment type="function">
    <text evidence="4">Bifunctional enzyme that catalyzes the enolization of 2,3-diketo-5-methylthiopentyl-1-phosphate (DK-MTP-1-P) into the intermediate 2-hydroxy-3-keto-5-methylthiopentenyl-1-phosphate (HK-MTPenyl-1-P), which is then dephosphorylated to form the acireductone 1,2-dihydroxy-3-keto-5-methylthiopentene (DHK-MTPene).</text>
</comment>
<dbReference type="GO" id="GO:0043715">
    <property type="term" value="F:2,3-diketo-5-methylthiopentyl-1-phosphate enolase activity"/>
    <property type="evidence" value="ECO:0007669"/>
    <property type="project" value="UniProtKB-UniRule"/>
</dbReference>
<dbReference type="NCBIfam" id="TIGR01509">
    <property type="entry name" value="HAD-SF-IA-v3"/>
    <property type="match status" value="1"/>
</dbReference>
<dbReference type="InterPro" id="IPR006439">
    <property type="entry name" value="HAD-SF_hydro_IA"/>
</dbReference>
<comment type="pathway">
    <text evidence="4">Amino-acid biosynthesis; L-methionine biosynthesis via salvage pathway; L-methionine from S-methyl-5-thio-alpha-D-ribose 1-phosphate: step 3/6.</text>
</comment>
<dbReference type="Gene3D" id="3.40.50.1000">
    <property type="entry name" value="HAD superfamily/HAD-like"/>
    <property type="match status" value="1"/>
</dbReference>
<dbReference type="UniPathway" id="UPA00904">
    <property type="reaction ID" value="UER00876"/>
</dbReference>
<dbReference type="EC" id="3.1.3.77" evidence="4"/>
<dbReference type="Proteomes" id="UP000238348">
    <property type="component" value="Chromosome"/>
</dbReference>
<keyword evidence="4" id="KW-0460">Magnesium</keyword>
<dbReference type="GO" id="GO:0043874">
    <property type="term" value="F:acireductone synthase activity"/>
    <property type="evidence" value="ECO:0007669"/>
    <property type="project" value="UniProtKB-EC"/>
</dbReference>
<dbReference type="CDD" id="cd01629">
    <property type="entry name" value="HAD_EP"/>
    <property type="match status" value="1"/>
</dbReference>
<dbReference type="PRINTS" id="PR00413">
    <property type="entry name" value="HADHALOGNASE"/>
</dbReference>
<dbReference type="EMBL" id="CP012673">
    <property type="protein sequence ID" value="AUX40647.1"/>
    <property type="molecule type" value="Genomic_DNA"/>
</dbReference>
<dbReference type="SFLD" id="SFLDG01133">
    <property type="entry name" value="C1.5.4:_Enolase-phosphatase_Li"/>
    <property type="match status" value="1"/>
</dbReference>
<dbReference type="GO" id="GO:0000287">
    <property type="term" value="F:magnesium ion binding"/>
    <property type="evidence" value="ECO:0007669"/>
    <property type="project" value="UniProtKB-UniRule"/>
</dbReference>
<comment type="catalytic activity">
    <reaction evidence="4">
        <text>5-methylsulfanyl-2,3-dioxopentyl phosphate + H2O = 1,2-dihydroxy-5-(methylsulfanyl)pent-1-en-3-one + phosphate</text>
        <dbReference type="Rhea" id="RHEA:21700"/>
        <dbReference type="ChEBI" id="CHEBI:15377"/>
        <dbReference type="ChEBI" id="CHEBI:43474"/>
        <dbReference type="ChEBI" id="CHEBI:49252"/>
        <dbReference type="ChEBI" id="CHEBI:58828"/>
        <dbReference type="EC" id="3.1.3.77"/>
    </reaction>
</comment>
<evidence type="ECO:0000256" key="1">
    <source>
        <dbReference type="ARBA" id="ARBA00022605"/>
    </source>
</evidence>
<dbReference type="PANTHER" id="PTHR20371">
    <property type="entry name" value="ENOLASE-PHOSPHATASE E1"/>
    <property type="match status" value="1"/>
</dbReference>
<dbReference type="Gene3D" id="1.10.720.60">
    <property type="match status" value="1"/>
</dbReference>
<keyword evidence="4" id="KW-0479">Metal-binding</keyword>
<dbReference type="SFLD" id="SFLDS00003">
    <property type="entry name" value="Haloacid_Dehalogenase"/>
    <property type="match status" value="1"/>
</dbReference>
<dbReference type="InterPro" id="IPR023943">
    <property type="entry name" value="Enolase-ppase_E1"/>
</dbReference>
<keyword evidence="2 4" id="KW-0378">Hydrolase</keyword>
<dbReference type="InterPro" id="IPR036412">
    <property type="entry name" value="HAD-like_sf"/>
</dbReference>
<comment type="cofactor">
    <cofactor evidence="4">
        <name>Mg(2+)</name>
        <dbReference type="ChEBI" id="CHEBI:18420"/>
    </cofactor>
    <text evidence="4">Binds 1 Mg(2+) ion per subunit.</text>
</comment>
<protein>
    <recommendedName>
        <fullName evidence="4">Enolase-phosphatase E1</fullName>
        <ecNumber evidence="4">3.1.3.77</ecNumber>
    </recommendedName>
    <alternativeName>
        <fullName evidence="4">2,3-diketo-5-methylthio-1-phosphopentane phosphatase</fullName>
    </alternativeName>
</protein>
<keyword evidence="3 4" id="KW-0486">Methionine biosynthesis</keyword>
<dbReference type="RefSeq" id="WP_104978422.1">
    <property type="nucleotide sequence ID" value="NZ_CP012673.1"/>
</dbReference>
<dbReference type="SFLD" id="SFLDG01129">
    <property type="entry name" value="C1.5:_HAD__Beta-PGM__Phosphata"/>
    <property type="match status" value="1"/>
</dbReference>
<evidence type="ECO:0000256" key="4">
    <source>
        <dbReference type="HAMAP-Rule" id="MF_01681"/>
    </source>
</evidence>
<comment type="similarity">
    <text evidence="4">Belongs to the HAD-like hydrolase superfamily. MasA/MtnC family.</text>
</comment>
<evidence type="ECO:0000256" key="2">
    <source>
        <dbReference type="ARBA" id="ARBA00022801"/>
    </source>
</evidence>
<accession>A0A2L0EMW8</accession>
<dbReference type="NCBIfam" id="TIGR01691">
    <property type="entry name" value="enolase-ppase"/>
    <property type="match status" value="1"/>
</dbReference>
<dbReference type="NCBIfam" id="TIGR01549">
    <property type="entry name" value="HAD-SF-IA-v1"/>
    <property type="match status" value="1"/>
</dbReference>
<dbReference type="GO" id="GO:0043716">
    <property type="term" value="F:2-hydroxy-3-keto-5-methylthiopentenyl-1-phosphate phosphatase activity"/>
    <property type="evidence" value="ECO:0007669"/>
    <property type="project" value="UniProtKB-UniRule"/>
</dbReference>
<dbReference type="HAMAP" id="MF_01681">
    <property type="entry name" value="Salvage_MtnC"/>
    <property type="match status" value="1"/>
</dbReference>
<evidence type="ECO:0000313" key="5">
    <source>
        <dbReference type="EMBL" id="AUX40647.1"/>
    </source>
</evidence>
<name>A0A2L0EMW8_SORCE</name>
<keyword evidence="1 4" id="KW-0028">Amino-acid biosynthesis</keyword>
<dbReference type="GO" id="GO:0019509">
    <property type="term" value="P:L-methionine salvage from methylthioadenosine"/>
    <property type="evidence" value="ECO:0007669"/>
    <property type="project" value="UniProtKB-UniRule"/>
</dbReference>
<dbReference type="PANTHER" id="PTHR20371:SF1">
    <property type="entry name" value="ENOLASE-PHOSPHATASE E1"/>
    <property type="match status" value="1"/>
</dbReference>